<organism evidence="1 2">
    <name type="scientific">Eumeta variegata</name>
    <name type="common">Bagworm moth</name>
    <name type="synonym">Eumeta japonica</name>
    <dbReference type="NCBI Taxonomy" id="151549"/>
    <lineage>
        <taxon>Eukaryota</taxon>
        <taxon>Metazoa</taxon>
        <taxon>Ecdysozoa</taxon>
        <taxon>Arthropoda</taxon>
        <taxon>Hexapoda</taxon>
        <taxon>Insecta</taxon>
        <taxon>Pterygota</taxon>
        <taxon>Neoptera</taxon>
        <taxon>Endopterygota</taxon>
        <taxon>Lepidoptera</taxon>
        <taxon>Glossata</taxon>
        <taxon>Ditrysia</taxon>
        <taxon>Tineoidea</taxon>
        <taxon>Psychidae</taxon>
        <taxon>Oiketicinae</taxon>
        <taxon>Eumeta</taxon>
    </lineage>
</organism>
<reference evidence="1 2" key="1">
    <citation type="journal article" date="2019" name="Commun. Biol.">
        <title>The bagworm genome reveals a unique fibroin gene that provides high tensile strength.</title>
        <authorList>
            <person name="Kono N."/>
            <person name="Nakamura H."/>
            <person name="Ohtoshi R."/>
            <person name="Tomita M."/>
            <person name="Numata K."/>
            <person name="Arakawa K."/>
        </authorList>
    </citation>
    <scope>NUCLEOTIDE SEQUENCE [LARGE SCALE GENOMIC DNA]</scope>
</reference>
<evidence type="ECO:0000313" key="1">
    <source>
        <dbReference type="EMBL" id="GBP74725.1"/>
    </source>
</evidence>
<keyword evidence="2" id="KW-1185">Reference proteome</keyword>
<comment type="caution">
    <text evidence="1">The sequence shown here is derived from an EMBL/GenBank/DDBJ whole genome shotgun (WGS) entry which is preliminary data.</text>
</comment>
<accession>A0A4C1YK67</accession>
<protein>
    <submittedName>
        <fullName evidence="1">Uncharacterized protein</fullName>
    </submittedName>
</protein>
<dbReference type="AlphaFoldDB" id="A0A4C1YK67"/>
<gene>
    <name evidence="1" type="ORF">EVAR_103559_1</name>
</gene>
<proteinExistence type="predicted"/>
<sequence>MTNFQPQLRPFGHRMNYFIYQINKFLFQLQFPVSLLNPMLVLLLIPTSISTSVPFPISRPPLDSVPSSAFNSTFRPRHALDSDADLPFDFDTSPVSISVRNTLTHLILDRLLDPVMF</sequence>
<name>A0A4C1YK67_EUMVA</name>
<dbReference type="Proteomes" id="UP000299102">
    <property type="component" value="Unassembled WGS sequence"/>
</dbReference>
<evidence type="ECO:0000313" key="2">
    <source>
        <dbReference type="Proteomes" id="UP000299102"/>
    </source>
</evidence>
<dbReference type="EMBL" id="BGZK01001219">
    <property type="protein sequence ID" value="GBP74725.1"/>
    <property type="molecule type" value="Genomic_DNA"/>
</dbReference>